<evidence type="ECO:0000313" key="3">
    <source>
        <dbReference type="Proteomes" id="UP000176998"/>
    </source>
</evidence>
<evidence type="ECO:0000313" key="2">
    <source>
        <dbReference type="EMBL" id="OHE97054.1"/>
    </source>
</evidence>
<dbReference type="Proteomes" id="UP000176998">
    <property type="component" value="Unassembled WGS sequence"/>
</dbReference>
<dbReference type="AlphaFoldDB" id="A0A1G4B6P0"/>
<feature type="chain" id="PRO_5009602530" description="EGF-like domain-containing protein" evidence="1">
    <location>
        <begin position="20"/>
        <end position="69"/>
    </location>
</feature>
<feature type="signal peptide" evidence="1">
    <location>
        <begin position="1"/>
        <end position="19"/>
    </location>
</feature>
<protein>
    <recommendedName>
        <fullName evidence="4">EGF-like domain-containing protein</fullName>
    </recommendedName>
</protein>
<organism evidence="2 3">
    <name type="scientific">Colletotrichum orchidophilum</name>
    <dbReference type="NCBI Taxonomy" id="1209926"/>
    <lineage>
        <taxon>Eukaryota</taxon>
        <taxon>Fungi</taxon>
        <taxon>Dikarya</taxon>
        <taxon>Ascomycota</taxon>
        <taxon>Pezizomycotina</taxon>
        <taxon>Sordariomycetes</taxon>
        <taxon>Hypocreomycetidae</taxon>
        <taxon>Glomerellales</taxon>
        <taxon>Glomerellaceae</taxon>
        <taxon>Colletotrichum</taxon>
    </lineage>
</organism>
<keyword evidence="1" id="KW-0732">Signal</keyword>
<name>A0A1G4B6P0_9PEZI</name>
<dbReference type="RefSeq" id="XP_022474210.1">
    <property type="nucleotide sequence ID" value="XM_022619298.1"/>
</dbReference>
<dbReference type="OrthoDB" id="10411560at2759"/>
<evidence type="ECO:0008006" key="4">
    <source>
        <dbReference type="Google" id="ProtNLM"/>
    </source>
</evidence>
<keyword evidence="3" id="KW-1185">Reference proteome</keyword>
<reference evidence="2 3" key="1">
    <citation type="submission" date="2016-09" db="EMBL/GenBank/DDBJ databases">
        <authorList>
            <person name="Capua I."/>
            <person name="De Benedictis P."/>
            <person name="Joannis T."/>
            <person name="Lombin L.H."/>
            <person name="Cattoli G."/>
        </authorList>
    </citation>
    <scope>NUCLEOTIDE SEQUENCE [LARGE SCALE GENOMIC DNA]</scope>
    <source>
        <strain evidence="2 3">IMI 309357</strain>
    </source>
</reference>
<sequence>MQFSTLIGTVAIVAGLASAAPATEQSAVKGRRWQECYDVGTECTNILGGIGGCTCNVEYLHTGFNCVCI</sequence>
<dbReference type="GeneID" id="34560808"/>
<dbReference type="EMBL" id="MJBS01000062">
    <property type="protein sequence ID" value="OHE97054.1"/>
    <property type="molecule type" value="Genomic_DNA"/>
</dbReference>
<proteinExistence type="predicted"/>
<comment type="caution">
    <text evidence="2">The sequence shown here is derived from an EMBL/GenBank/DDBJ whole genome shotgun (WGS) entry which is preliminary data.</text>
</comment>
<accession>A0A1G4B6P0</accession>
<evidence type="ECO:0000256" key="1">
    <source>
        <dbReference type="SAM" id="SignalP"/>
    </source>
</evidence>
<gene>
    <name evidence="2" type="ORF">CORC01_07663</name>
</gene>